<accession>A0A1W2GYW2</accession>
<dbReference type="NCBIfam" id="TIGR00414">
    <property type="entry name" value="serS"/>
    <property type="match status" value="1"/>
</dbReference>
<reference evidence="20" key="1">
    <citation type="submission" date="2017-04" db="EMBL/GenBank/DDBJ databases">
        <authorList>
            <person name="Varghese N."/>
            <person name="Submissions S."/>
        </authorList>
    </citation>
    <scope>NUCLEOTIDE SEQUENCE [LARGE SCALE GENOMIC DNA]</scope>
    <source>
        <strain evidence="20">DSM 16537</strain>
    </source>
</reference>
<name>A0A1W2GYW2_9BACT</name>
<evidence type="ECO:0000256" key="8">
    <source>
        <dbReference type="ARBA" id="ARBA00022840"/>
    </source>
</evidence>
<feature type="coiled-coil region" evidence="17">
    <location>
        <begin position="33"/>
        <end position="107"/>
    </location>
</feature>
<dbReference type="Pfam" id="PF00587">
    <property type="entry name" value="tRNA-synt_2b"/>
    <property type="match status" value="1"/>
</dbReference>
<dbReference type="Gene3D" id="3.30.930.10">
    <property type="entry name" value="Bira Bifunctional Protein, Domain 2"/>
    <property type="match status" value="1"/>
</dbReference>
<feature type="binding site" evidence="15">
    <location>
        <position position="234"/>
    </location>
    <ligand>
        <name>L-serine</name>
        <dbReference type="ChEBI" id="CHEBI:33384"/>
    </ligand>
</feature>
<feature type="binding site" evidence="16">
    <location>
        <begin position="352"/>
        <end position="355"/>
    </location>
    <ligand>
        <name>ATP</name>
        <dbReference type="ChEBI" id="CHEBI:30616"/>
    </ligand>
</feature>
<feature type="binding site" evidence="15">
    <location>
        <position position="265"/>
    </location>
    <ligand>
        <name>L-serine</name>
        <dbReference type="ChEBI" id="CHEBI:33384"/>
    </ligand>
</feature>
<evidence type="ECO:0000313" key="19">
    <source>
        <dbReference type="EMBL" id="SMD41801.1"/>
    </source>
</evidence>
<feature type="binding site" evidence="15">
    <location>
        <position position="385"/>
    </location>
    <ligand>
        <name>L-serine</name>
        <dbReference type="ChEBI" id="CHEBI:33384"/>
    </ligand>
</feature>
<dbReference type="AlphaFoldDB" id="A0A1W2GYW2"/>
<dbReference type="GO" id="GO:0005524">
    <property type="term" value="F:ATP binding"/>
    <property type="evidence" value="ECO:0007669"/>
    <property type="project" value="UniProtKB-KW"/>
</dbReference>
<evidence type="ECO:0000313" key="20">
    <source>
        <dbReference type="Proteomes" id="UP000192333"/>
    </source>
</evidence>
<gene>
    <name evidence="19" type="ORF">SAMN00777080_0332</name>
</gene>
<dbReference type="PIRSF" id="PIRSF001529">
    <property type="entry name" value="Ser-tRNA-synth_IIa"/>
    <property type="match status" value="1"/>
</dbReference>
<dbReference type="GO" id="GO:0005737">
    <property type="term" value="C:cytoplasm"/>
    <property type="evidence" value="ECO:0007669"/>
    <property type="project" value="UniProtKB-SubCell"/>
</dbReference>
<dbReference type="SUPFAM" id="SSF55681">
    <property type="entry name" value="Class II aaRS and biotin synthetases"/>
    <property type="match status" value="1"/>
</dbReference>
<comment type="catalytic activity">
    <reaction evidence="12">
        <text>tRNA(Sec) + L-serine + ATP = L-seryl-tRNA(Sec) + AMP + diphosphate + H(+)</text>
        <dbReference type="Rhea" id="RHEA:42580"/>
        <dbReference type="Rhea" id="RHEA-COMP:9742"/>
        <dbReference type="Rhea" id="RHEA-COMP:10128"/>
        <dbReference type="ChEBI" id="CHEBI:15378"/>
        <dbReference type="ChEBI" id="CHEBI:30616"/>
        <dbReference type="ChEBI" id="CHEBI:33019"/>
        <dbReference type="ChEBI" id="CHEBI:33384"/>
        <dbReference type="ChEBI" id="CHEBI:78442"/>
        <dbReference type="ChEBI" id="CHEBI:78533"/>
        <dbReference type="ChEBI" id="CHEBI:456215"/>
        <dbReference type="EC" id="6.1.1.11"/>
    </reaction>
</comment>
<keyword evidence="6" id="KW-0436">Ligase</keyword>
<evidence type="ECO:0000259" key="18">
    <source>
        <dbReference type="PROSITE" id="PS50862"/>
    </source>
</evidence>
<keyword evidence="8 16" id="KW-0067">ATP-binding</keyword>
<dbReference type="Gene3D" id="1.10.287.40">
    <property type="entry name" value="Serine-tRNA synthetase, tRNA binding domain"/>
    <property type="match status" value="1"/>
</dbReference>
<dbReference type="OrthoDB" id="9804647at2"/>
<dbReference type="InterPro" id="IPR002317">
    <property type="entry name" value="Ser-tRNA-ligase_type_1"/>
</dbReference>
<dbReference type="Proteomes" id="UP000192333">
    <property type="component" value="Chromosome I"/>
</dbReference>
<evidence type="ECO:0000256" key="11">
    <source>
        <dbReference type="ARBA" id="ARBA00039158"/>
    </source>
</evidence>
<protein>
    <recommendedName>
        <fullName evidence="11 14">Serine--tRNA ligase</fullName>
        <ecNumber evidence="4 14">6.1.1.11</ecNumber>
    </recommendedName>
</protein>
<evidence type="ECO:0000256" key="12">
    <source>
        <dbReference type="ARBA" id="ARBA00047929"/>
    </source>
</evidence>
<dbReference type="CDD" id="cd00770">
    <property type="entry name" value="SerRS_core"/>
    <property type="match status" value="1"/>
</dbReference>
<organism evidence="19 20">
    <name type="scientific">Aquiflexum balticum DSM 16537</name>
    <dbReference type="NCBI Taxonomy" id="758820"/>
    <lineage>
        <taxon>Bacteria</taxon>
        <taxon>Pseudomonadati</taxon>
        <taxon>Bacteroidota</taxon>
        <taxon>Cytophagia</taxon>
        <taxon>Cytophagales</taxon>
        <taxon>Cyclobacteriaceae</taxon>
        <taxon>Aquiflexum</taxon>
    </lineage>
</organism>
<dbReference type="Pfam" id="PF02403">
    <property type="entry name" value="Seryl_tRNA_N"/>
    <property type="match status" value="1"/>
</dbReference>
<evidence type="ECO:0000256" key="4">
    <source>
        <dbReference type="ARBA" id="ARBA00012840"/>
    </source>
</evidence>
<evidence type="ECO:0000256" key="9">
    <source>
        <dbReference type="ARBA" id="ARBA00022917"/>
    </source>
</evidence>
<dbReference type="InterPro" id="IPR033729">
    <property type="entry name" value="SerRS_core"/>
</dbReference>
<evidence type="ECO:0000256" key="7">
    <source>
        <dbReference type="ARBA" id="ARBA00022741"/>
    </source>
</evidence>
<keyword evidence="5" id="KW-0963">Cytoplasm</keyword>
<dbReference type="PROSITE" id="PS50862">
    <property type="entry name" value="AA_TRNA_LIGASE_II"/>
    <property type="match status" value="1"/>
</dbReference>
<dbReference type="RefSeq" id="WP_084118658.1">
    <property type="nucleotide sequence ID" value="NZ_LT838813.1"/>
</dbReference>
<dbReference type="GO" id="GO:0006434">
    <property type="term" value="P:seryl-tRNA aminoacylation"/>
    <property type="evidence" value="ECO:0007669"/>
    <property type="project" value="UniProtKB-UniRule"/>
</dbReference>
<keyword evidence="17" id="KW-0175">Coiled coil</keyword>
<evidence type="ECO:0000256" key="16">
    <source>
        <dbReference type="PIRSR" id="PIRSR001529-2"/>
    </source>
</evidence>
<comment type="similarity">
    <text evidence="3">Belongs to the class-II aminoacyl-tRNA synthetase family. Type-1 seryl-tRNA synthetase subfamily.</text>
</comment>
<dbReference type="InterPro" id="IPR015866">
    <property type="entry name" value="Ser-tRNA-synth_1_N"/>
</dbReference>
<keyword evidence="7" id="KW-0547">Nucleotide-binding</keyword>
<feature type="domain" description="Aminoacyl-transfer RNA synthetases class-II family profile" evidence="18">
    <location>
        <begin position="176"/>
        <end position="416"/>
    </location>
</feature>
<dbReference type="SUPFAM" id="SSF46589">
    <property type="entry name" value="tRNA-binding arm"/>
    <property type="match status" value="1"/>
</dbReference>
<dbReference type="EC" id="6.1.1.11" evidence="4 14"/>
<evidence type="ECO:0000256" key="14">
    <source>
        <dbReference type="NCBIfam" id="TIGR00414"/>
    </source>
</evidence>
<dbReference type="EMBL" id="LT838813">
    <property type="protein sequence ID" value="SMD41801.1"/>
    <property type="molecule type" value="Genomic_DNA"/>
</dbReference>
<comment type="catalytic activity">
    <reaction evidence="13">
        <text>tRNA(Ser) + L-serine + ATP = L-seryl-tRNA(Ser) + AMP + diphosphate + H(+)</text>
        <dbReference type="Rhea" id="RHEA:12292"/>
        <dbReference type="Rhea" id="RHEA-COMP:9669"/>
        <dbReference type="Rhea" id="RHEA-COMP:9703"/>
        <dbReference type="ChEBI" id="CHEBI:15378"/>
        <dbReference type="ChEBI" id="CHEBI:30616"/>
        <dbReference type="ChEBI" id="CHEBI:33019"/>
        <dbReference type="ChEBI" id="CHEBI:33384"/>
        <dbReference type="ChEBI" id="CHEBI:78442"/>
        <dbReference type="ChEBI" id="CHEBI:78533"/>
        <dbReference type="ChEBI" id="CHEBI:456215"/>
        <dbReference type="EC" id="6.1.1.11"/>
    </reaction>
</comment>
<dbReference type="InterPro" id="IPR002314">
    <property type="entry name" value="aa-tRNA-synt_IIb"/>
</dbReference>
<dbReference type="PANTHER" id="PTHR43697:SF1">
    <property type="entry name" value="SERINE--TRNA LIGASE"/>
    <property type="match status" value="1"/>
</dbReference>
<evidence type="ECO:0000256" key="1">
    <source>
        <dbReference type="ARBA" id="ARBA00004496"/>
    </source>
</evidence>
<comment type="pathway">
    <text evidence="2">Aminoacyl-tRNA biosynthesis; selenocysteinyl-tRNA(Sec) biosynthesis; L-seryl-tRNA(Sec) from L-serine and tRNA(Sec): step 1/1.</text>
</comment>
<evidence type="ECO:0000256" key="2">
    <source>
        <dbReference type="ARBA" id="ARBA00005045"/>
    </source>
</evidence>
<feature type="binding site" evidence="15">
    <location>
        <position position="288"/>
    </location>
    <ligand>
        <name>L-serine</name>
        <dbReference type="ChEBI" id="CHEBI:33384"/>
    </ligand>
</feature>
<dbReference type="PRINTS" id="PR00981">
    <property type="entry name" value="TRNASYNTHSER"/>
</dbReference>
<dbReference type="STRING" id="758820.SAMN00777080_0332"/>
<evidence type="ECO:0000256" key="5">
    <source>
        <dbReference type="ARBA" id="ARBA00022490"/>
    </source>
</evidence>
<keyword evidence="10 19" id="KW-0030">Aminoacyl-tRNA synthetase</keyword>
<keyword evidence="9" id="KW-0648">Protein biosynthesis</keyword>
<evidence type="ECO:0000256" key="3">
    <source>
        <dbReference type="ARBA" id="ARBA00010728"/>
    </source>
</evidence>
<sequence length="423" mass="48115">MLLVNNIRDNFESVLQGLQKRNFANAETILHQVLEIDKNRKETQAQRDNLQAESNTISRQIGTLMKEGKKEEAEKAKSRTSEIKEQIKSLETAYTNLEEELKQLLFTVPNVPHISVPKGKSAEDNEVVLEHGKIPTLPENKLPHWDLIRKYDIIDFDLGVKIAGAGFPVYKGKGARLQRALINFFLDEALKSGYMEVQPPILVNEDSGYGTGQLPDKEGQMYEATVDKLFLIPTAEVPITNMYRDVILEEQDLPIKNVGYTPCFRREAGSWGAHVRGLNRLHQFDKVEIVHISHPEQSYIALEEMSKYVQNLLQQLELPYRVLRLCGGDMGFTSALTYDMEVFSAAQERWLEVSSVSNFETYQANRLKLRFRGEDRKTQLAHTLNGSALALPRIVASILENNQTEDGIRMPKVLVPYLGFDKI</sequence>
<dbReference type="PANTHER" id="PTHR43697">
    <property type="entry name" value="SERYL-TRNA SYNTHETASE"/>
    <property type="match status" value="1"/>
</dbReference>
<dbReference type="GO" id="GO:0004828">
    <property type="term" value="F:serine-tRNA ligase activity"/>
    <property type="evidence" value="ECO:0007669"/>
    <property type="project" value="UniProtKB-UniRule"/>
</dbReference>
<keyword evidence="20" id="KW-1185">Reference proteome</keyword>
<dbReference type="InterPro" id="IPR042103">
    <property type="entry name" value="SerRS_1_N_sf"/>
</dbReference>
<feature type="binding site" evidence="16">
    <location>
        <begin position="265"/>
        <end position="267"/>
    </location>
    <ligand>
        <name>ATP</name>
        <dbReference type="ChEBI" id="CHEBI:30616"/>
    </ligand>
</feature>
<evidence type="ECO:0000256" key="17">
    <source>
        <dbReference type="SAM" id="Coils"/>
    </source>
</evidence>
<proteinExistence type="inferred from homology"/>
<dbReference type="InterPro" id="IPR045864">
    <property type="entry name" value="aa-tRNA-synth_II/BPL/LPL"/>
</dbReference>
<dbReference type="InterPro" id="IPR010978">
    <property type="entry name" value="tRNA-bd_arm"/>
</dbReference>
<comment type="subcellular location">
    <subcellularLocation>
        <location evidence="1">Cytoplasm</location>
    </subcellularLocation>
</comment>
<evidence type="ECO:0000256" key="6">
    <source>
        <dbReference type="ARBA" id="ARBA00022598"/>
    </source>
</evidence>
<evidence type="ECO:0000256" key="13">
    <source>
        <dbReference type="ARBA" id="ARBA00048823"/>
    </source>
</evidence>
<evidence type="ECO:0000256" key="10">
    <source>
        <dbReference type="ARBA" id="ARBA00023146"/>
    </source>
</evidence>
<dbReference type="InterPro" id="IPR006195">
    <property type="entry name" value="aa-tRNA-synth_II"/>
</dbReference>
<evidence type="ECO:0000256" key="15">
    <source>
        <dbReference type="PIRSR" id="PIRSR001529-1"/>
    </source>
</evidence>